<dbReference type="Gene3D" id="3.10.560.10">
    <property type="entry name" value="Outer membrane lipoprotein wza domain like"/>
    <property type="match status" value="6"/>
</dbReference>
<dbReference type="InterPro" id="IPR049712">
    <property type="entry name" value="Poly_export"/>
</dbReference>
<reference evidence="6" key="1">
    <citation type="journal article" date="2019" name="Int. J. Syst. Evol. Microbiol.">
        <title>The Global Catalogue of Microorganisms (GCM) 10K type strain sequencing project: providing services to taxonomists for standard genome sequencing and annotation.</title>
        <authorList>
            <consortium name="The Broad Institute Genomics Platform"/>
            <consortium name="The Broad Institute Genome Sequencing Center for Infectious Disease"/>
            <person name="Wu L."/>
            <person name="Ma J."/>
        </authorList>
    </citation>
    <scope>NUCLEOTIDE SEQUENCE [LARGE SCALE GENOMIC DNA]</scope>
    <source>
        <strain evidence="6">KCTC 19812</strain>
    </source>
</reference>
<feature type="domain" description="Soluble ligand binding" evidence="4">
    <location>
        <begin position="496"/>
        <end position="547"/>
    </location>
</feature>
<keyword evidence="1 2" id="KW-0732">Signal</keyword>
<sequence>MKKLFLVLFFITIQSLVYAQSLSDIQNIKVDNLSDAQIEQLVKRAESQGLNEQQLLSMAGERGMPPGEVAKLRQRISALRSGASRPGEQRGQVSAGNGQMRSVQNYIVEENIFDSLRKADPYYDLTPTQKKIFGYKLFHNRNLTFNPSLNIPTPQSYVLGGGDQLLIDVYGASQQSYDVRVSPEGRILIPNVGPIQVGGSTIAAATTRVKTALSKIYSGLQGGNPNTFMELRLGNIRTISVSLVGELTKPGTYTLPSFASPFNALFAAGGPNENGSFRHIQLYRDSKLLQEFDIYEFISKGEFTTPITLRDNDVIIVPPVRSRVEVMGPVRREGLFEIKSGETLNELLLFAGGFSSQAYKDRITVTRKTGTEMKVQDVDAPNYGNFVSQDGDVYLVGEILNRFENRVQATGALMRPGTFELTSGMGIRDLVQRAQGLREDAFLNRATLYRTRGDFSLEIMPVDIKAVLNGEIEDIALRREDVLNIPSIYDLREEFYVKISGEVNKPGAFAFGENMTVADLVLKAGGFKESATSSKIEIARRVKDDISGKLAEIILLDIDRDLRISGNGGSVILQPFDHIMIRRSPGFQREQLVRVEGEAYYPGEFAIAHADERISDIIKRAGGLNPYAYPKGATLIRRNEFFKEQSEDEIKAQTLTKVKANVSRDSLDRTESEKILLERIDRKIIESQQESKKRREVIASEDFRQQSILELGANQEGIGEIEIKDTELIGINLDVILSNPYGPEDLILREGDVLSIPRQLQTVRMRGEVLYPTSARYRENSGFKQYISRAGGFTSNSRRGRSYVIYANGDVKRTRKILLINNYPKIEPGAEIIVPTKPEREKLTPQAWIGIATSMATLALLINNLIGN</sequence>
<dbReference type="Pfam" id="PF02563">
    <property type="entry name" value="Poly_export"/>
    <property type="match status" value="1"/>
</dbReference>
<dbReference type="PANTHER" id="PTHR33619">
    <property type="entry name" value="POLYSACCHARIDE EXPORT PROTEIN GFCE-RELATED"/>
    <property type="match status" value="1"/>
</dbReference>
<protein>
    <submittedName>
        <fullName evidence="5">SLBB domain-containing protein</fullName>
    </submittedName>
</protein>
<evidence type="ECO:0000259" key="4">
    <source>
        <dbReference type="Pfam" id="PF10531"/>
    </source>
</evidence>
<feature type="chain" id="PRO_5045929873" evidence="2">
    <location>
        <begin position="20"/>
        <end position="868"/>
    </location>
</feature>
<feature type="domain" description="Soluble ligand binding" evidence="4">
    <location>
        <begin position="324"/>
        <end position="375"/>
    </location>
</feature>
<dbReference type="InterPro" id="IPR019554">
    <property type="entry name" value="Soluble_ligand-bd"/>
</dbReference>
<proteinExistence type="predicted"/>
<accession>A0ABW5BF72</accession>
<evidence type="ECO:0000256" key="1">
    <source>
        <dbReference type="ARBA" id="ARBA00022729"/>
    </source>
</evidence>
<dbReference type="EMBL" id="JBHUIV010000025">
    <property type="protein sequence ID" value="MFD2203545.1"/>
    <property type="molecule type" value="Genomic_DNA"/>
</dbReference>
<dbReference type="InterPro" id="IPR003715">
    <property type="entry name" value="Poly_export_N"/>
</dbReference>
<organism evidence="5 6">
    <name type="scientific">Shivajiella indica</name>
    <dbReference type="NCBI Taxonomy" id="872115"/>
    <lineage>
        <taxon>Bacteria</taxon>
        <taxon>Pseudomonadati</taxon>
        <taxon>Bacteroidota</taxon>
        <taxon>Cytophagia</taxon>
        <taxon>Cytophagales</taxon>
        <taxon>Cyclobacteriaceae</taxon>
        <taxon>Shivajiella</taxon>
    </lineage>
</organism>
<dbReference type="PANTHER" id="PTHR33619:SF3">
    <property type="entry name" value="POLYSACCHARIDE EXPORT PROTEIN GFCE-RELATED"/>
    <property type="match status" value="1"/>
</dbReference>
<dbReference type="RefSeq" id="WP_380806134.1">
    <property type="nucleotide sequence ID" value="NZ_JBHUIV010000025.1"/>
</dbReference>
<feature type="domain" description="Soluble ligand binding" evidence="4">
    <location>
        <begin position="407"/>
        <end position="451"/>
    </location>
</feature>
<name>A0ABW5BF72_9BACT</name>
<evidence type="ECO:0000256" key="2">
    <source>
        <dbReference type="SAM" id="SignalP"/>
    </source>
</evidence>
<keyword evidence="6" id="KW-1185">Reference proteome</keyword>
<evidence type="ECO:0000313" key="6">
    <source>
        <dbReference type="Proteomes" id="UP001597414"/>
    </source>
</evidence>
<evidence type="ECO:0000259" key="3">
    <source>
        <dbReference type="Pfam" id="PF02563"/>
    </source>
</evidence>
<feature type="domain" description="Soluble ligand binding" evidence="4">
    <location>
        <begin position="241"/>
        <end position="285"/>
    </location>
</feature>
<evidence type="ECO:0000313" key="5">
    <source>
        <dbReference type="EMBL" id="MFD2203545.1"/>
    </source>
</evidence>
<dbReference type="Pfam" id="PF10531">
    <property type="entry name" value="SLBB"/>
    <property type="match status" value="5"/>
</dbReference>
<dbReference type="Gene3D" id="3.30.1950.10">
    <property type="entry name" value="wza like domain"/>
    <property type="match status" value="1"/>
</dbReference>
<dbReference type="Proteomes" id="UP001597414">
    <property type="component" value="Unassembled WGS sequence"/>
</dbReference>
<feature type="domain" description="Polysaccharide export protein N-terminal" evidence="3">
    <location>
        <begin position="152"/>
        <end position="217"/>
    </location>
</feature>
<comment type="caution">
    <text evidence="5">The sequence shown here is derived from an EMBL/GenBank/DDBJ whole genome shotgun (WGS) entry which is preliminary data.</text>
</comment>
<gene>
    <name evidence="5" type="ORF">ACFSKV_18335</name>
</gene>
<feature type="signal peptide" evidence="2">
    <location>
        <begin position="1"/>
        <end position="19"/>
    </location>
</feature>
<feature type="domain" description="Soluble ligand binding" evidence="4">
    <location>
        <begin position="763"/>
        <end position="805"/>
    </location>
</feature>